<feature type="transmembrane region" description="Helical" evidence="1">
    <location>
        <begin position="136"/>
        <end position="155"/>
    </location>
</feature>
<evidence type="ECO:0000313" key="3">
    <source>
        <dbReference type="Proteomes" id="UP000011058"/>
    </source>
</evidence>
<keyword evidence="1" id="KW-0812">Transmembrane</keyword>
<organism evidence="2 3">
    <name type="scientific">Fibrella aestuarina BUZ 2</name>
    <dbReference type="NCBI Taxonomy" id="1166018"/>
    <lineage>
        <taxon>Bacteria</taxon>
        <taxon>Pseudomonadati</taxon>
        <taxon>Bacteroidota</taxon>
        <taxon>Cytophagia</taxon>
        <taxon>Cytophagales</taxon>
        <taxon>Spirosomataceae</taxon>
        <taxon>Fibrella</taxon>
    </lineage>
</organism>
<proteinExistence type="predicted"/>
<dbReference type="eggNOG" id="COG2867">
    <property type="taxonomic scope" value="Bacteria"/>
</dbReference>
<protein>
    <submittedName>
        <fullName evidence="2">Uncharacterized protein</fullName>
    </submittedName>
</protein>
<gene>
    <name evidence="2" type="ORF">FAES_2462</name>
</gene>
<dbReference type="EMBL" id="HE796683">
    <property type="protein sequence ID" value="CCH00471.1"/>
    <property type="molecule type" value="Genomic_DNA"/>
</dbReference>
<keyword evidence="3" id="KW-1185">Reference proteome</keyword>
<sequence length="165" mass="17602">MASSPRCGYTRPTCTMKMPSGATNVLFPTSYQFIHKPIDAMKSLQTVLFVNALSSGATGLLLAFAAPSLAPLFGTLSPAILREVGLFLLLFAGYVGYVGYQTPSQLRAVQLVIWLDRLWVIASGIVLLLPNTGLSGLGKLIILAVAIWVALMAYLQATNAKKLTA</sequence>
<dbReference type="Proteomes" id="UP000011058">
    <property type="component" value="Chromosome"/>
</dbReference>
<dbReference type="AlphaFoldDB" id="I0K8L8"/>
<evidence type="ECO:0000313" key="2">
    <source>
        <dbReference type="EMBL" id="CCH00471.1"/>
    </source>
</evidence>
<keyword evidence="1" id="KW-0472">Membrane</keyword>
<reference evidence="2 3" key="1">
    <citation type="journal article" date="2012" name="J. Bacteriol.">
        <title>Genome Sequence of Fibrella aestuarina BUZ 2T, a Filamentous Marine Bacterium.</title>
        <authorList>
            <person name="Filippini M."/>
            <person name="Qi W."/>
            <person name="Blom J."/>
            <person name="Goesmann A."/>
            <person name="Smits T.H."/>
            <person name="Bagheri H.C."/>
        </authorList>
    </citation>
    <scope>NUCLEOTIDE SEQUENCE [LARGE SCALE GENOMIC DNA]</scope>
    <source>
        <strain evidence="3">BUZ 2T</strain>
    </source>
</reference>
<dbReference type="HOGENOM" id="CLU_1608393_0_0_10"/>
<keyword evidence="1" id="KW-1133">Transmembrane helix</keyword>
<feature type="transmembrane region" description="Helical" evidence="1">
    <location>
        <begin position="46"/>
        <end position="67"/>
    </location>
</feature>
<evidence type="ECO:0000256" key="1">
    <source>
        <dbReference type="SAM" id="Phobius"/>
    </source>
</evidence>
<dbReference type="PATRIC" id="fig|1166018.3.peg.4222"/>
<feature type="transmembrane region" description="Helical" evidence="1">
    <location>
        <begin position="111"/>
        <end position="130"/>
    </location>
</feature>
<accession>I0K8L8</accession>
<dbReference type="KEGG" id="fae:FAES_2462"/>
<name>I0K8L8_9BACT</name>
<feature type="transmembrane region" description="Helical" evidence="1">
    <location>
        <begin position="79"/>
        <end position="99"/>
    </location>
</feature>